<comment type="caution">
    <text evidence="2">The sequence shown here is derived from an EMBL/GenBank/DDBJ whole genome shotgun (WGS) entry which is preliminary data.</text>
</comment>
<sequence>MSHEGSNTETLAPLESNLFEHRHVDACQYQPSAYAPATTGPEAISWTVHNSTTNGIYSNPTYQYDQHPQPSGRSIQDGQNVTSAAGNSSHLGTANVPHDYSANISNPTSARDTRATITAIRSNLVRPIHTR</sequence>
<reference evidence="3" key="1">
    <citation type="journal article" date="2020" name="Nat. Commun.">
        <title>Genome sequence of the cluster root forming white lupin.</title>
        <authorList>
            <person name="Hufnagel B."/>
            <person name="Marques A."/>
            <person name="Soriano A."/>
            <person name="Marques L."/>
            <person name="Divol F."/>
            <person name="Doumas P."/>
            <person name="Sallet E."/>
            <person name="Mancinotti D."/>
            <person name="Carrere S."/>
            <person name="Marande W."/>
            <person name="Arribat S."/>
            <person name="Keller J."/>
            <person name="Huneau C."/>
            <person name="Blein T."/>
            <person name="Aime D."/>
            <person name="Laguerre M."/>
            <person name="Taylor J."/>
            <person name="Schubert V."/>
            <person name="Nelson M."/>
            <person name="Geu-Flores F."/>
            <person name="Crespi M."/>
            <person name="Gallardo-Guerrero K."/>
            <person name="Delaux P.-M."/>
            <person name="Salse J."/>
            <person name="Berges H."/>
            <person name="Guyot R."/>
            <person name="Gouzy J."/>
            <person name="Peret B."/>
        </authorList>
    </citation>
    <scope>NUCLEOTIDE SEQUENCE [LARGE SCALE GENOMIC DNA]</scope>
    <source>
        <strain evidence="3">cv. Amiga</strain>
    </source>
</reference>
<dbReference type="Proteomes" id="UP000447434">
    <property type="component" value="Chromosome 2"/>
</dbReference>
<dbReference type="EMBL" id="WOCE01000002">
    <property type="protein sequence ID" value="KAE9618545.1"/>
    <property type="molecule type" value="Genomic_DNA"/>
</dbReference>
<keyword evidence="3" id="KW-1185">Reference proteome</keyword>
<proteinExistence type="predicted"/>
<evidence type="ECO:0000313" key="2">
    <source>
        <dbReference type="EMBL" id="KAE9618545.1"/>
    </source>
</evidence>
<accession>A0A6A4QUL4</accession>
<dbReference type="AlphaFoldDB" id="A0A6A4QUL4"/>
<feature type="compositionally biased region" description="Polar residues" evidence="1">
    <location>
        <begin position="60"/>
        <end position="92"/>
    </location>
</feature>
<gene>
    <name evidence="2" type="ORF">Lalb_Chr02g0143861</name>
</gene>
<protein>
    <submittedName>
        <fullName evidence="2">Uncharacterized protein</fullName>
    </submittedName>
</protein>
<evidence type="ECO:0000256" key="1">
    <source>
        <dbReference type="SAM" id="MobiDB-lite"/>
    </source>
</evidence>
<feature type="region of interest" description="Disordered" evidence="1">
    <location>
        <begin position="60"/>
        <end position="109"/>
    </location>
</feature>
<name>A0A6A4QUL4_LUPAL</name>
<evidence type="ECO:0000313" key="3">
    <source>
        <dbReference type="Proteomes" id="UP000447434"/>
    </source>
</evidence>
<organism evidence="2 3">
    <name type="scientific">Lupinus albus</name>
    <name type="common">White lupine</name>
    <name type="synonym">Lupinus termis</name>
    <dbReference type="NCBI Taxonomy" id="3870"/>
    <lineage>
        <taxon>Eukaryota</taxon>
        <taxon>Viridiplantae</taxon>
        <taxon>Streptophyta</taxon>
        <taxon>Embryophyta</taxon>
        <taxon>Tracheophyta</taxon>
        <taxon>Spermatophyta</taxon>
        <taxon>Magnoliopsida</taxon>
        <taxon>eudicotyledons</taxon>
        <taxon>Gunneridae</taxon>
        <taxon>Pentapetalae</taxon>
        <taxon>rosids</taxon>
        <taxon>fabids</taxon>
        <taxon>Fabales</taxon>
        <taxon>Fabaceae</taxon>
        <taxon>Papilionoideae</taxon>
        <taxon>50 kb inversion clade</taxon>
        <taxon>genistoids sensu lato</taxon>
        <taxon>core genistoids</taxon>
        <taxon>Genisteae</taxon>
        <taxon>Lupinus</taxon>
    </lineage>
</organism>